<dbReference type="InParanoid" id="A0A136JAW2"/>
<organism evidence="3 4">
    <name type="scientific">Microdochium bolleyi</name>
    <dbReference type="NCBI Taxonomy" id="196109"/>
    <lineage>
        <taxon>Eukaryota</taxon>
        <taxon>Fungi</taxon>
        <taxon>Dikarya</taxon>
        <taxon>Ascomycota</taxon>
        <taxon>Pezizomycotina</taxon>
        <taxon>Sordariomycetes</taxon>
        <taxon>Xylariomycetidae</taxon>
        <taxon>Xylariales</taxon>
        <taxon>Microdochiaceae</taxon>
        <taxon>Microdochium</taxon>
    </lineage>
</organism>
<feature type="region of interest" description="Disordered" evidence="1">
    <location>
        <begin position="238"/>
        <end position="278"/>
    </location>
</feature>
<feature type="compositionally biased region" description="Basic and acidic residues" evidence="1">
    <location>
        <begin position="569"/>
        <end position="579"/>
    </location>
</feature>
<dbReference type="STRING" id="196109.A0A136JAW2"/>
<proteinExistence type="predicted"/>
<evidence type="ECO:0000313" key="4">
    <source>
        <dbReference type="Proteomes" id="UP000070501"/>
    </source>
</evidence>
<name>A0A136JAW2_9PEZI</name>
<feature type="compositionally biased region" description="Polar residues" evidence="1">
    <location>
        <begin position="267"/>
        <end position="278"/>
    </location>
</feature>
<protein>
    <submittedName>
        <fullName evidence="3">Uncharacterized protein</fullName>
    </submittedName>
</protein>
<feature type="compositionally biased region" description="Basic and acidic residues" evidence="1">
    <location>
        <begin position="336"/>
        <end position="348"/>
    </location>
</feature>
<feature type="chain" id="PRO_5007293614" evidence="2">
    <location>
        <begin position="22"/>
        <end position="619"/>
    </location>
</feature>
<feature type="compositionally biased region" description="Acidic residues" evidence="1">
    <location>
        <begin position="539"/>
        <end position="549"/>
    </location>
</feature>
<dbReference type="Proteomes" id="UP000070501">
    <property type="component" value="Unassembled WGS sequence"/>
</dbReference>
<feature type="compositionally biased region" description="Polar residues" evidence="1">
    <location>
        <begin position="172"/>
        <end position="188"/>
    </location>
</feature>
<accession>A0A136JAW2</accession>
<feature type="region of interest" description="Disordered" evidence="1">
    <location>
        <begin position="333"/>
        <end position="359"/>
    </location>
</feature>
<dbReference type="EMBL" id="KQ964247">
    <property type="protein sequence ID" value="KXJ94188.1"/>
    <property type="molecule type" value="Genomic_DNA"/>
</dbReference>
<sequence>MWVRLQWSCTLMLLQLVPSTGLESDPIPNRTCGHRHTQTWESARREAVNRLIQTTVHSGPATLVSVVTKTSRSGSSTLFRTKMSHSPKNFSKTLREHIEATSTGISSLGHSNSPASSIAQLDPLDIGRSISQVASGVPSLHTVSSRHQLRSRHGSVESLRSNTNASDEKSRVTSWTNSDSNTHSTVTSGRGDHERQRLSVINEHGMHVSLAATRAGNQSDDIATPLFSALMKRVDNSKVERNDSRGKATPSNTNCLVAAPPPRDSNIRQGPVSNGSPATIRQVKSSANLSPRRAPEAHVLPVLSNPDKDQNPEVPQIIVAPFSNDLSSSVSAPLGDGKEHSHIHDRDSLLAPDADEGCRTRSLSSRSSAFFGSPTCHMFRTKSPYRKALQDTMKIGIATPGPKSPAYNPWMRSLTDLNLRCPSASSDDDQKMHYTDSIYSESPGHEQLQPPNILSIMDKFPRPPATHGDATIYLNPSRAISPQRMTESARVPAEWKDWLSAKVSKLDGNDNACATASPGCTASKTVHAVNHVRERAQINEEDSVDDNDDHDTLPNPDACLPTTTNSAARTDEHSPDQMPRDTNSNEPYHLHEKTWVQTRLQARRHRLASSDDDDRSVFL</sequence>
<evidence type="ECO:0000256" key="1">
    <source>
        <dbReference type="SAM" id="MobiDB-lite"/>
    </source>
</evidence>
<dbReference type="OrthoDB" id="206201at2759"/>
<gene>
    <name evidence="3" type="ORF">Micbo1qcDRAFT_173030</name>
</gene>
<feature type="region of interest" description="Disordered" evidence="1">
    <location>
        <begin position="535"/>
        <end position="594"/>
    </location>
</feature>
<keyword evidence="2" id="KW-0732">Signal</keyword>
<feature type="signal peptide" evidence="2">
    <location>
        <begin position="1"/>
        <end position="21"/>
    </location>
</feature>
<evidence type="ECO:0000313" key="3">
    <source>
        <dbReference type="EMBL" id="KXJ94188.1"/>
    </source>
</evidence>
<keyword evidence="4" id="KW-1185">Reference proteome</keyword>
<evidence type="ECO:0000256" key="2">
    <source>
        <dbReference type="SAM" id="SignalP"/>
    </source>
</evidence>
<reference evidence="4" key="1">
    <citation type="submission" date="2016-02" db="EMBL/GenBank/DDBJ databases">
        <title>Draft genome sequence of Microdochium bolleyi, a fungal endophyte of beachgrass.</title>
        <authorList>
            <consortium name="DOE Joint Genome Institute"/>
            <person name="David A.S."/>
            <person name="May G."/>
            <person name="Haridas S."/>
            <person name="Lim J."/>
            <person name="Wang M."/>
            <person name="Labutti K."/>
            <person name="Lipzen A."/>
            <person name="Barry K."/>
            <person name="Grigoriev I.V."/>
        </authorList>
    </citation>
    <scope>NUCLEOTIDE SEQUENCE [LARGE SCALE GENOMIC DNA]</scope>
    <source>
        <strain evidence="4">J235TASD1</strain>
    </source>
</reference>
<dbReference type="AlphaFoldDB" id="A0A136JAW2"/>
<feature type="region of interest" description="Disordered" evidence="1">
    <location>
        <begin position="137"/>
        <end position="193"/>
    </location>
</feature>